<evidence type="ECO:0000259" key="3">
    <source>
        <dbReference type="Pfam" id="PF13529"/>
    </source>
</evidence>
<dbReference type="Gene3D" id="3.90.70.10">
    <property type="entry name" value="Cysteine proteinases"/>
    <property type="match status" value="1"/>
</dbReference>
<keyword evidence="2" id="KW-0812">Transmembrane</keyword>
<feature type="region of interest" description="Disordered" evidence="1">
    <location>
        <begin position="131"/>
        <end position="160"/>
    </location>
</feature>
<dbReference type="EMBL" id="JASGBQ010000005">
    <property type="protein sequence ID" value="MDI9241914.1"/>
    <property type="molecule type" value="Genomic_DNA"/>
</dbReference>
<organism evidence="4 5">
    <name type="scientific">Fusibacillus kribbianus</name>
    <dbReference type="NCBI Taxonomy" id="3044208"/>
    <lineage>
        <taxon>Bacteria</taxon>
        <taxon>Bacillati</taxon>
        <taxon>Bacillota</taxon>
        <taxon>Clostridia</taxon>
        <taxon>Lachnospirales</taxon>
        <taxon>Lachnospiraceae</taxon>
        <taxon>Fusibacillus</taxon>
    </lineage>
</organism>
<keyword evidence="2" id="KW-0472">Membrane</keyword>
<feature type="transmembrane region" description="Helical" evidence="2">
    <location>
        <begin position="12"/>
        <end position="38"/>
    </location>
</feature>
<dbReference type="Proteomes" id="UP001300383">
    <property type="component" value="Unassembled WGS sequence"/>
</dbReference>
<comment type="caution">
    <text evidence="4">The sequence shown here is derived from an EMBL/GenBank/DDBJ whole genome shotgun (WGS) entry which is preliminary data.</text>
</comment>
<dbReference type="Pfam" id="PF13529">
    <property type="entry name" value="Peptidase_C39_2"/>
    <property type="match status" value="1"/>
</dbReference>
<feature type="compositionally biased region" description="Low complexity" evidence="1">
    <location>
        <begin position="133"/>
        <end position="148"/>
    </location>
</feature>
<keyword evidence="5" id="KW-1185">Reference proteome</keyword>
<evidence type="ECO:0000313" key="5">
    <source>
        <dbReference type="Proteomes" id="UP001300383"/>
    </source>
</evidence>
<sequence>MEESNNKLGLKIGAGCLGTAVFLILIPVILLGSIVALFTDDAIDDTFDPRQTYAYTEILPTYTEFIEELRADMNTTADSYRKEEETVTDENGNEQTIPGVEAEVEVNEVGFSMVFAWITVLNNEDVLLDESTAETAETSPETETSAPSDENAEEESGVSQFDQMESLIIPSTFEVKEFLQKCTDIRVLQNGSGYLITNTNKTAEQVAELLYTDEAWKDLFTASYEQYLEFFGETAATGSIDSSNGNYTFIGGTLGEGDGIIPDSGMPIPLYLQGSSTWGSIPYGTDGGNIGNSACGPTSLSMVISYLTGQTVTPPDVVAWAGNTYYKDGVGTTWGLLTDAAEHYGLHGERISGITSVIQALKEGKPCIASMKKGTYFARSAGHFVVLRGLTSDGKILVNDPGGNGLTNLTLSFEPSFIDACAKGYWRYWK</sequence>
<evidence type="ECO:0000313" key="4">
    <source>
        <dbReference type="EMBL" id="MDI9241914.1"/>
    </source>
</evidence>
<reference evidence="4 5" key="1">
    <citation type="submission" date="2023-05" db="EMBL/GenBank/DDBJ databases">
        <title>[ruminococcus] sp. nov., isolated from a pig farm feces dump.</title>
        <authorList>
            <person name="Chang Y.-H."/>
        </authorList>
    </citation>
    <scope>NUCLEOTIDE SEQUENCE [LARGE SCALE GENOMIC DNA]</scope>
    <source>
        <strain evidence="4 5">YH-rum2234</strain>
    </source>
</reference>
<evidence type="ECO:0000256" key="2">
    <source>
        <dbReference type="SAM" id="Phobius"/>
    </source>
</evidence>
<protein>
    <submittedName>
        <fullName evidence="4">C39 family peptidase</fullName>
    </submittedName>
</protein>
<proteinExistence type="predicted"/>
<dbReference type="RefSeq" id="WP_283230416.1">
    <property type="nucleotide sequence ID" value="NZ_JASGBQ010000005.1"/>
</dbReference>
<gene>
    <name evidence="4" type="ORF">QJ036_05400</name>
</gene>
<accession>A0AAP4EWW2</accession>
<evidence type="ECO:0000256" key="1">
    <source>
        <dbReference type="SAM" id="MobiDB-lite"/>
    </source>
</evidence>
<feature type="domain" description="Peptidase C39-like" evidence="3">
    <location>
        <begin position="291"/>
        <end position="401"/>
    </location>
</feature>
<name>A0AAP4EWW2_9FIRM</name>
<keyword evidence="2" id="KW-1133">Transmembrane helix</keyword>
<dbReference type="InterPro" id="IPR039564">
    <property type="entry name" value="Peptidase_C39-like"/>
</dbReference>
<dbReference type="AlphaFoldDB" id="A0AAP4EWW2"/>